<keyword evidence="1" id="KW-0813">Transport</keyword>
<dbReference type="GO" id="GO:0022857">
    <property type="term" value="F:transmembrane transporter activity"/>
    <property type="evidence" value="ECO:0007669"/>
    <property type="project" value="TreeGrafter"/>
</dbReference>
<evidence type="ECO:0000313" key="6">
    <source>
        <dbReference type="EMBL" id="GAC28771.1"/>
    </source>
</evidence>
<feature type="domain" description="ABC transporter" evidence="5">
    <location>
        <begin position="32"/>
        <end position="279"/>
    </location>
</feature>
<gene>
    <name evidence="6" type="primary">lolD</name>
    <name evidence="6" type="ORF">GPAL_1910</name>
</gene>
<proteinExistence type="predicted"/>
<dbReference type="InterPro" id="IPR003439">
    <property type="entry name" value="ABC_transporter-like_ATP-bd"/>
</dbReference>
<dbReference type="InterPro" id="IPR017911">
    <property type="entry name" value="MacB-like_ATP-bd"/>
</dbReference>
<reference evidence="7" key="1">
    <citation type="journal article" date="2014" name="Environ. Microbiol.">
        <title>Comparative genomics of the marine bacterial genus Glaciecola reveals the high degree of genomic diversity and genomic characteristic for cold adaptation.</title>
        <authorList>
            <person name="Qin Q.L."/>
            <person name="Xie B.B."/>
            <person name="Yu Y."/>
            <person name="Shu Y.L."/>
            <person name="Rong J.C."/>
            <person name="Zhang Y.J."/>
            <person name="Zhao D.L."/>
            <person name="Chen X.L."/>
            <person name="Zhang X.Y."/>
            <person name="Chen B."/>
            <person name="Zhou B.C."/>
            <person name="Zhang Y.Z."/>
        </authorList>
    </citation>
    <scope>NUCLEOTIDE SEQUENCE [LARGE SCALE GENOMIC DNA]</scope>
    <source>
        <strain evidence="7">ACAM 615</strain>
    </source>
</reference>
<comment type="caution">
    <text evidence="6">The sequence shown here is derived from an EMBL/GenBank/DDBJ whole genome shotgun (WGS) entry which is preliminary data.</text>
</comment>
<evidence type="ECO:0000259" key="5">
    <source>
        <dbReference type="PROSITE" id="PS50893"/>
    </source>
</evidence>
<dbReference type="Pfam" id="PF00005">
    <property type="entry name" value="ABC_tran"/>
    <property type="match status" value="1"/>
</dbReference>
<dbReference type="GO" id="GO:0005886">
    <property type="term" value="C:plasma membrane"/>
    <property type="evidence" value="ECO:0007669"/>
    <property type="project" value="TreeGrafter"/>
</dbReference>
<feature type="compositionally biased region" description="Polar residues" evidence="4">
    <location>
        <begin position="12"/>
        <end position="24"/>
    </location>
</feature>
<name>K6YXT2_9ALTE</name>
<evidence type="ECO:0000256" key="1">
    <source>
        <dbReference type="ARBA" id="ARBA00022448"/>
    </source>
</evidence>
<evidence type="ECO:0000256" key="3">
    <source>
        <dbReference type="ARBA" id="ARBA00022840"/>
    </source>
</evidence>
<protein>
    <submittedName>
        <fullName evidence="6">Lipoprotein-releasing system ATP-binding protein LolD</fullName>
    </submittedName>
</protein>
<feature type="region of interest" description="Disordered" evidence="4">
    <location>
        <begin position="1"/>
        <end position="24"/>
    </location>
</feature>
<evidence type="ECO:0000256" key="4">
    <source>
        <dbReference type="SAM" id="MobiDB-lite"/>
    </source>
</evidence>
<dbReference type="EMBL" id="BAEQ01000029">
    <property type="protein sequence ID" value="GAC28771.1"/>
    <property type="molecule type" value="Genomic_DNA"/>
</dbReference>
<keyword evidence="7" id="KW-1185">Reference proteome</keyword>
<dbReference type="PROSITE" id="PS00211">
    <property type="entry name" value="ABC_TRANSPORTER_1"/>
    <property type="match status" value="1"/>
</dbReference>
<dbReference type="Proteomes" id="UP000006251">
    <property type="component" value="Unassembled WGS sequence"/>
</dbReference>
<dbReference type="InterPro" id="IPR017871">
    <property type="entry name" value="ABC_transporter-like_CS"/>
</dbReference>
<dbReference type="InterPro" id="IPR027417">
    <property type="entry name" value="P-loop_NTPase"/>
</dbReference>
<dbReference type="Gene3D" id="3.40.50.300">
    <property type="entry name" value="P-loop containing nucleotide triphosphate hydrolases"/>
    <property type="match status" value="1"/>
</dbReference>
<dbReference type="CDD" id="cd03255">
    <property type="entry name" value="ABC_MJ0796_LolCDE_FtsE"/>
    <property type="match status" value="1"/>
</dbReference>
<dbReference type="SMART" id="SM00382">
    <property type="entry name" value="AAA"/>
    <property type="match status" value="1"/>
</dbReference>
<dbReference type="RefSeq" id="WP_006011135.1">
    <property type="nucleotide sequence ID" value="NZ_AUAV01000005.1"/>
</dbReference>
<dbReference type="InterPro" id="IPR003593">
    <property type="entry name" value="AAA+_ATPase"/>
</dbReference>
<sequence length="283" mass="31139">MSNLPNEVGADGSTQPSKKPMKNTFNEQSPAVLVESVMFSYVSGKPIIDIKKWRLNKSEQVFLYGPSGCGKSTLLNLLSGILDPQQGSVSILNTDITALKPSKRDRFRAQHIGVVFQQFNLVPYLSVLDNIRLAMHFANDGDDKQSTDKRSTDKQSTDKKSTDKKSTSKQERIISMLHALQLPTDCIQQKASELSVGQQQRVAIARALINKPDVLIVDEPTSSLDASAKDAFMKVLIETATNSNAALIFVSHDQSLARHFKRIEALTDINESAALGPELDNKV</sequence>
<dbReference type="PANTHER" id="PTHR24220:SF611">
    <property type="entry name" value="ATP-BINDING COMPONENT OF ABC TRANSPORTER-RELATED"/>
    <property type="match status" value="1"/>
</dbReference>
<dbReference type="STRING" id="1121922.GCA_000428905_01105"/>
<dbReference type="SUPFAM" id="SSF52540">
    <property type="entry name" value="P-loop containing nucleoside triphosphate hydrolases"/>
    <property type="match status" value="1"/>
</dbReference>
<accession>K6YXT2</accession>
<evidence type="ECO:0000256" key="2">
    <source>
        <dbReference type="ARBA" id="ARBA00022741"/>
    </source>
</evidence>
<keyword evidence="2" id="KW-0547">Nucleotide-binding</keyword>
<dbReference type="GO" id="GO:0016887">
    <property type="term" value="F:ATP hydrolysis activity"/>
    <property type="evidence" value="ECO:0007669"/>
    <property type="project" value="InterPro"/>
</dbReference>
<dbReference type="InterPro" id="IPR015854">
    <property type="entry name" value="ABC_transpr_LolD-like"/>
</dbReference>
<dbReference type="PROSITE" id="PS50893">
    <property type="entry name" value="ABC_TRANSPORTER_2"/>
    <property type="match status" value="1"/>
</dbReference>
<evidence type="ECO:0000313" key="7">
    <source>
        <dbReference type="Proteomes" id="UP000006251"/>
    </source>
</evidence>
<keyword evidence="3 6" id="KW-0067">ATP-binding</keyword>
<dbReference type="GO" id="GO:0005524">
    <property type="term" value="F:ATP binding"/>
    <property type="evidence" value="ECO:0007669"/>
    <property type="project" value="UniProtKB-KW"/>
</dbReference>
<dbReference type="AlphaFoldDB" id="K6YXT2"/>
<dbReference type="PANTHER" id="PTHR24220">
    <property type="entry name" value="IMPORT ATP-BINDING PROTEIN"/>
    <property type="match status" value="1"/>
</dbReference>
<feature type="region of interest" description="Disordered" evidence="4">
    <location>
        <begin position="140"/>
        <end position="170"/>
    </location>
</feature>
<keyword evidence="6" id="KW-0449">Lipoprotein</keyword>
<organism evidence="6 7">
    <name type="scientific">Brumicola pallidula DSM 14239 = ACAM 615</name>
    <dbReference type="NCBI Taxonomy" id="1121922"/>
    <lineage>
        <taxon>Bacteria</taxon>
        <taxon>Pseudomonadati</taxon>
        <taxon>Pseudomonadota</taxon>
        <taxon>Gammaproteobacteria</taxon>
        <taxon>Alteromonadales</taxon>
        <taxon>Alteromonadaceae</taxon>
        <taxon>Brumicola</taxon>
    </lineage>
</organism>